<dbReference type="AlphaFoldDB" id="A0A2G6E891"/>
<reference evidence="2 3" key="1">
    <citation type="submission" date="2017-10" db="EMBL/GenBank/DDBJ databases">
        <title>Novel microbial diversity and functional potential in the marine mammal oral microbiome.</title>
        <authorList>
            <person name="Dudek N.K."/>
            <person name="Sun C.L."/>
            <person name="Burstein D."/>
            <person name="Kantor R.S."/>
            <person name="Aliaga Goltsman D.S."/>
            <person name="Bik E.M."/>
            <person name="Thomas B.C."/>
            <person name="Banfield J.F."/>
            <person name="Relman D.A."/>
        </authorList>
    </citation>
    <scope>NUCLEOTIDE SEQUENCE [LARGE SCALE GENOMIC DNA]</scope>
    <source>
        <strain evidence="2">DOLZORAL124_49_17</strain>
    </source>
</reference>
<keyword evidence="1" id="KW-0472">Membrane</keyword>
<dbReference type="Proteomes" id="UP000229740">
    <property type="component" value="Unassembled WGS sequence"/>
</dbReference>
<evidence type="ECO:0000313" key="2">
    <source>
        <dbReference type="EMBL" id="PID58316.1"/>
    </source>
</evidence>
<evidence type="ECO:0000313" key="3">
    <source>
        <dbReference type="Proteomes" id="UP000229740"/>
    </source>
</evidence>
<dbReference type="InterPro" id="IPR012902">
    <property type="entry name" value="N_methyl_site"/>
</dbReference>
<dbReference type="NCBIfam" id="TIGR02532">
    <property type="entry name" value="IV_pilin_GFxxxE"/>
    <property type="match status" value="1"/>
</dbReference>
<proteinExistence type="predicted"/>
<comment type="caution">
    <text evidence="2">The sequence shown here is derived from an EMBL/GenBank/DDBJ whole genome shotgun (WGS) entry which is preliminary data.</text>
</comment>
<gene>
    <name evidence="2" type="ORF">CSB45_04415</name>
</gene>
<dbReference type="EMBL" id="PDPS01000023">
    <property type="protein sequence ID" value="PID58316.1"/>
    <property type="molecule type" value="Genomic_DNA"/>
</dbReference>
<keyword evidence="1" id="KW-1133">Transmembrane helix</keyword>
<name>A0A2G6E891_9BACT</name>
<dbReference type="InterPro" id="IPR045584">
    <property type="entry name" value="Pilin-like"/>
</dbReference>
<sequence length="329" mass="36461">MCRLSNNRCGFTLVEMLVVIAILSLVLAGIYGLLSSAYTSYIHTKAKLESQQIARTALDYLVYRLREIDVDKMVCNPNVASCRTANSQPPKAPVFSLKTNALTALAGIPSAYNYVQGNFIQFKADLLPLHGFSESFSDTNNNGQWDWTAGDSSTDLDGNNEYDLGEPELLDDINDNDSYDYFSELWTLELKQSSKGPYYELVETLSFSHLSPDISRYNRSLYLNDNSGNAYFDAALSEKYVEVPVAYGITGLSIKVVPQPGTPTPPACSNPSDPNHNEDCSLFINTHPQWNCAGLSVSVTASNTKSSPLRREFTTLRQFVILRNLAINQ</sequence>
<evidence type="ECO:0000256" key="1">
    <source>
        <dbReference type="SAM" id="Phobius"/>
    </source>
</evidence>
<keyword evidence="1" id="KW-0812">Transmembrane</keyword>
<feature type="transmembrane region" description="Helical" evidence="1">
    <location>
        <begin position="12"/>
        <end position="34"/>
    </location>
</feature>
<evidence type="ECO:0008006" key="4">
    <source>
        <dbReference type="Google" id="ProtNLM"/>
    </source>
</evidence>
<organism evidence="2 3">
    <name type="scientific">candidate division KSB3 bacterium</name>
    <dbReference type="NCBI Taxonomy" id="2044937"/>
    <lineage>
        <taxon>Bacteria</taxon>
        <taxon>candidate division KSB3</taxon>
    </lineage>
</organism>
<accession>A0A2G6E891</accession>
<protein>
    <recommendedName>
        <fullName evidence="4">Prepilin-type N-terminal cleavage/methylation domain-containing protein</fullName>
    </recommendedName>
</protein>
<dbReference type="Pfam" id="PF07963">
    <property type="entry name" value="N_methyl"/>
    <property type="match status" value="1"/>
</dbReference>
<dbReference type="SUPFAM" id="SSF54523">
    <property type="entry name" value="Pili subunits"/>
    <property type="match status" value="1"/>
</dbReference>